<gene>
    <name evidence="1" type="ORF">B6N60_01987</name>
</gene>
<accession>A0A975T895</accession>
<organism evidence="1 2">
    <name type="scientific">Richelia sinica FACHB-800</name>
    <dbReference type="NCBI Taxonomy" id="1357546"/>
    <lineage>
        <taxon>Bacteria</taxon>
        <taxon>Bacillati</taxon>
        <taxon>Cyanobacteriota</taxon>
        <taxon>Cyanophyceae</taxon>
        <taxon>Nostocales</taxon>
        <taxon>Nostocaceae</taxon>
        <taxon>Richelia</taxon>
    </lineage>
</organism>
<evidence type="ECO:0000313" key="1">
    <source>
        <dbReference type="EMBL" id="QXE23297.1"/>
    </source>
</evidence>
<name>A0A975T895_9NOST</name>
<dbReference type="AlphaFoldDB" id="A0A975T895"/>
<reference evidence="1" key="1">
    <citation type="submission" date="2017-04" db="EMBL/GenBank/DDBJ databases">
        <title>Genome deletions in a multicellular cyanobacterial endosymbiont for morphological adaptation in marine diatoms.</title>
        <authorList>
            <person name="Wang Y."/>
            <person name="Gao H."/>
            <person name="Li R."/>
            <person name="Xu X."/>
        </authorList>
    </citation>
    <scope>NUCLEOTIDE SEQUENCE</scope>
    <source>
        <strain evidence="1">FACHB 800</strain>
    </source>
</reference>
<keyword evidence="2" id="KW-1185">Reference proteome</keyword>
<proteinExistence type="predicted"/>
<sequence length="43" mass="4746">MTELMFYLPLLVKTHVFAGKFVSGAIASAYISSRIKSTPQVIE</sequence>
<dbReference type="Proteomes" id="UP000683511">
    <property type="component" value="Chromosome"/>
</dbReference>
<protein>
    <submittedName>
        <fullName evidence="1">Uncharacterized protein</fullName>
    </submittedName>
</protein>
<dbReference type="KEGG" id="rsin:B6N60_01987"/>
<dbReference type="EMBL" id="CP021056">
    <property type="protein sequence ID" value="QXE23297.1"/>
    <property type="molecule type" value="Genomic_DNA"/>
</dbReference>
<evidence type="ECO:0000313" key="2">
    <source>
        <dbReference type="Proteomes" id="UP000683511"/>
    </source>
</evidence>